<protein>
    <submittedName>
        <fullName evidence="1">Uncharacterized protein</fullName>
    </submittedName>
</protein>
<dbReference type="EMBL" id="SOCA01000003">
    <property type="protein sequence ID" value="TDU70916.1"/>
    <property type="molecule type" value="Genomic_DNA"/>
</dbReference>
<reference evidence="1 2" key="1">
    <citation type="submission" date="2019-03" db="EMBL/GenBank/DDBJ databases">
        <title>Genomic Encyclopedia of Archaeal and Bacterial Type Strains, Phase II (KMG-II): from individual species to whole genera.</title>
        <authorList>
            <person name="Goeker M."/>
        </authorList>
    </citation>
    <scope>NUCLEOTIDE SEQUENCE [LARGE SCALE GENOMIC DNA]</scope>
    <source>
        <strain evidence="1 2">ATCC 25309</strain>
    </source>
</reference>
<proteinExistence type="predicted"/>
<organism evidence="1 2">
    <name type="scientific">Prosthecobacter fusiformis</name>
    <dbReference type="NCBI Taxonomy" id="48464"/>
    <lineage>
        <taxon>Bacteria</taxon>
        <taxon>Pseudomonadati</taxon>
        <taxon>Verrucomicrobiota</taxon>
        <taxon>Verrucomicrobiia</taxon>
        <taxon>Verrucomicrobiales</taxon>
        <taxon>Verrucomicrobiaceae</taxon>
        <taxon>Prosthecobacter</taxon>
    </lineage>
</organism>
<dbReference type="AlphaFoldDB" id="A0A4R7S0F2"/>
<name>A0A4R7S0F2_9BACT</name>
<evidence type="ECO:0000313" key="2">
    <source>
        <dbReference type="Proteomes" id="UP000295662"/>
    </source>
</evidence>
<keyword evidence="2" id="KW-1185">Reference proteome</keyword>
<accession>A0A4R7S0F2</accession>
<dbReference type="Proteomes" id="UP000295662">
    <property type="component" value="Unassembled WGS sequence"/>
</dbReference>
<comment type="caution">
    <text evidence="1">The sequence shown here is derived from an EMBL/GenBank/DDBJ whole genome shotgun (WGS) entry which is preliminary data.</text>
</comment>
<evidence type="ECO:0000313" key="1">
    <source>
        <dbReference type="EMBL" id="TDU70916.1"/>
    </source>
</evidence>
<sequence length="116" mass="12680">MTAGCRHSLFSCSAPDLTEWGHLDLACGGAGRKLREDQRGRGRSLPGSKLVASGYDRFIIDTQTYTATAIAVPRQNAYGFELQHRGTLADGPTKAKKMFRTLNQRAARVGSKVRVQ</sequence>
<gene>
    <name evidence="1" type="ORF">EI77_02034</name>
</gene>